<dbReference type="RefSeq" id="WP_409357363.1">
    <property type="nucleotide sequence ID" value="NZ_JBJXVJ010000003.1"/>
</dbReference>
<accession>A0ABW9K5L6</accession>
<protein>
    <submittedName>
        <fullName evidence="1">Transposase</fullName>
    </submittedName>
</protein>
<organism evidence="1 2">
    <name type="scientific">Chryseobacterium kwangjuense</name>
    <dbReference type="NCBI Taxonomy" id="267125"/>
    <lineage>
        <taxon>Bacteria</taxon>
        <taxon>Pseudomonadati</taxon>
        <taxon>Bacteroidota</taxon>
        <taxon>Flavobacteriia</taxon>
        <taxon>Flavobacteriales</taxon>
        <taxon>Weeksellaceae</taxon>
        <taxon>Chryseobacterium group</taxon>
        <taxon>Chryseobacterium</taxon>
    </lineage>
</organism>
<keyword evidence="2" id="KW-1185">Reference proteome</keyword>
<evidence type="ECO:0000313" key="2">
    <source>
        <dbReference type="Proteomes" id="UP001634154"/>
    </source>
</evidence>
<reference evidence="1 2" key="1">
    <citation type="submission" date="2024-12" db="EMBL/GenBank/DDBJ databases">
        <title>Draft genome sequence of Chryseobacterium kwangjuense AG447.</title>
        <authorList>
            <person name="Cheptsov V.S."/>
            <person name="Belov A."/>
            <person name="Zavarzina A.G."/>
        </authorList>
    </citation>
    <scope>NUCLEOTIDE SEQUENCE [LARGE SCALE GENOMIC DNA]</scope>
    <source>
        <strain evidence="1 2">AG447</strain>
    </source>
</reference>
<name>A0ABW9K5L6_9FLAO</name>
<gene>
    <name evidence="1" type="ORF">ACKW6Q_15495</name>
</gene>
<evidence type="ECO:0000313" key="1">
    <source>
        <dbReference type="EMBL" id="MFN1218371.1"/>
    </source>
</evidence>
<proteinExistence type="predicted"/>
<comment type="caution">
    <text evidence="1">The sequence shown here is derived from an EMBL/GenBank/DDBJ whole genome shotgun (WGS) entry which is preliminary data.</text>
</comment>
<dbReference type="Gene3D" id="1.10.10.60">
    <property type="entry name" value="Homeodomain-like"/>
    <property type="match status" value="1"/>
</dbReference>
<dbReference type="InterPro" id="IPR009057">
    <property type="entry name" value="Homeodomain-like_sf"/>
</dbReference>
<sequence>MAVQNFKNIHIGNMIRERVTECQTDTGRICNFLKCTKDEINAMYESPSLDTEVLMRWSKLLEYDFFRVFSHHLVLYAPQSRTQAEKKKISGNTLPTFRKNLYTIEIIDFILEKIETGEKTIQDIITEYRIPKTTLYKWISKYKK</sequence>
<dbReference type="EMBL" id="JBJXVJ010000003">
    <property type="protein sequence ID" value="MFN1218371.1"/>
    <property type="molecule type" value="Genomic_DNA"/>
</dbReference>
<dbReference type="SUPFAM" id="SSF46689">
    <property type="entry name" value="Homeodomain-like"/>
    <property type="match status" value="1"/>
</dbReference>
<dbReference type="Proteomes" id="UP001634154">
    <property type="component" value="Unassembled WGS sequence"/>
</dbReference>